<feature type="domain" description="Transposase IS200-like" evidence="1">
    <location>
        <begin position="26"/>
        <end position="101"/>
    </location>
</feature>
<accession>A0ABQ0XPB4</accession>
<dbReference type="Proteomes" id="UP000321040">
    <property type="component" value="Unassembled WGS sequence"/>
</dbReference>
<evidence type="ECO:0000313" key="3">
    <source>
        <dbReference type="Proteomes" id="UP000321040"/>
    </source>
</evidence>
<dbReference type="PANTHER" id="PTHR33360">
    <property type="entry name" value="TRANSPOSASE FOR INSERTION SEQUENCE ELEMENT IS200"/>
    <property type="match status" value="1"/>
</dbReference>
<keyword evidence="3" id="KW-1185">Reference proteome</keyword>
<dbReference type="Gene3D" id="3.30.70.1290">
    <property type="entry name" value="Transposase IS200-like"/>
    <property type="match status" value="1"/>
</dbReference>
<gene>
    <name evidence="2" type="ORF">SKL01_24430</name>
</gene>
<sequence>MVSQPKLTIRGDALNVIRHKQLAHTKWNCKYHIGFAPKNRRQIIYGKIKRDIGVILRQLCERKDVEIIEAEACKDHIHMLVSIPPKLSFLQFVGYLKGKSS</sequence>
<dbReference type="SMART" id="SM01321">
    <property type="entry name" value="Y1_Tnp"/>
    <property type="match status" value="1"/>
</dbReference>
<protein>
    <recommendedName>
        <fullName evidence="1">Transposase IS200-like domain-containing protein</fullName>
    </recommendedName>
</protein>
<dbReference type="PANTHER" id="PTHR33360:SF2">
    <property type="entry name" value="TRANSPOSASE FOR INSERTION SEQUENCE ELEMENT IS200"/>
    <property type="match status" value="1"/>
</dbReference>
<evidence type="ECO:0000313" key="2">
    <source>
        <dbReference type="EMBL" id="GEP83265.1"/>
    </source>
</evidence>
<dbReference type="EMBL" id="BKAQ01000026">
    <property type="protein sequence ID" value="GEP83265.1"/>
    <property type="molecule type" value="Genomic_DNA"/>
</dbReference>
<dbReference type="Pfam" id="PF01797">
    <property type="entry name" value="Y1_Tnp"/>
    <property type="match status" value="1"/>
</dbReference>
<name>A0ABQ0XPB4_9STAP</name>
<reference evidence="2 3" key="1">
    <citation type="submission" date="2019-07" db="EMBL/GenBank/DDBJ databases">
        <title>Whole genome shotgun sequence of Staphylococcus kloosii NBRC 109624.</title>
        <authorList>
            <person name="Hosoyama A."/>
            <person name="Uohara A."/>
            <person name="Ohji S."/>
            <person name="Ichikawa N."/>
        </authorList>
    </citation>
    <scope>NUCLEOTIDE SEQUENCE [LARGE SCALE GENOMIC DNA]</scope>
    <source>
        <strain evidence="2 3">NBRC 109624</strain>
    </source>
</reference>
<proteinExistence type="predicted"/>
<dbReference type="SUPFAM" id="SSF143422">
    <property type="entry name" value="Transposase IS200-like"/>
    <property type="match status" value="1"/>
</dbReference>
<dbReference type="InterPro" id="IPR036515">
    <property type="entry name" value="Transposase_17_sf"/>
</dbReference>
<comment type="caution">
    <text evidence="2">The sequence shown here is derived from an EMBL/GenBank/DDBJ whole genome shotgun (WGS) entry which is preliminary data.</text>
</comment>
<dbReference type="InterPro" id="IPR002686">
    <property type="entry name" value="Transposase_17"/>
</dbReference>
<dbReference type="NCBIfam" id="NF033573">
    <property type="entry name" value="transpos_IS200"/>
    <property type="match status" value="1"/>
</dbReference>
<organism evidence="2 3">
    <name type="scientific">Staphylococcus kloosii</name>
    <dbReference type="NCBI Taxonomy" id="29384"/>
    <lineage>
        <taxon>Bacteria</taxon>
        <taxon>Bacillati</taxon>
        <taxon>Bacillota</taxon>
        <taxon>Bacilli</taxon>
        <taxon>Bacillales</taxon>
        <taxon>Staphylococcaceae</taxon>
        <taxon>Staphylococcus</taxon>
    </lineage>
</organism>
<evidence type="ECO:0000259" key="1">
    <source>
        <dbReference type="SMART" id="SM01321"/>
    </source>
</evidence>